<feature type="transmembrane region" description="Helical" evidence="10">
    <location>
        <begin position="92"/>
        <end position="113"/>
    </location>
</feature>
<evidence type="ECO:0000256" key="2">
    <source>
        <dbReference type="ARBA" id="ARBA00005540"/>
    </source>
</evidence>
<evidence type="ECO:0000256" key="8">
    <source>
        <dbReference type="PIRNR" id="PIRNR037778"/>
    </source>
</evidence>
<dbReference type="PANTHER" id="PTHR38438:SF1">
    <property type="entry name" value="RIBOFLAVIN TRANSPORTER RIBU"/>
    <property type="match status" value="1"/>
</dbReference>
<dbReference type="Pfam" id="PF12822">
    <property type="entry name" value="ECF_trnsprt"/>
    <property type="match status" value="1"/>
</dbReference>
<dbReference type="InterPro" id="IPR024529">
    <property type="entry name" value="ECF_trnsprt_substrate-spec"/>
</dbReference>
<dbReference type="RefSeq" id="WP_154433616.1">
    <property type="nucleotide sequence ID" value="NZ_VUNC01000001.1"/>
</dbReference>
<dbReference type="PANTHER" id="PTHR38438">
    <property type="entry name" value="RIBOFLAVIN TRANSPORTER RIBU"/>
    <property type="match status" value="1"/>
</dbReference>
<gene>
    <name evidence="11" type="ORF">FYJ68_01955</name>
</gene>
<feature type="region of interest" description="Disordered" evidence="9">
    <location>
        <begin position="1"/>
        <end position="21"/>
    </location>
</feature>
<protein>
    <recommendedName>
        <fullName evidence="8">Riboflavin transporter</fullName>
    </recommendedName>
</protein>
<sequence length="194" mass="20246">MAQDTTLRHRDSHSTTGNGSGWSTRRIAVTALFCAVSACATLFLEFPILPGVEWLKYDPSGAIALVAGFAFGPATGAAVSVLPYLVHLATQSGVYGMLMAVLATLSLVLPASLVYRRDTTRRGAVLGMVVGAVVCLAACILGNLVVTPLYSGMPVQAVVALIVPALLPFNLIKIAINCVLAYLVYKPVSKALGN</sequence>
<dbReference type="PIRSF" id="PIRSF037778">
    <property type="entry name" value="UCP037778_transp_RibU"/>
    <property type="match status" value="1"/>
</dbReference>
<comment type="caution">
    <text evidence="11">The sequence shown here is derived from an EMBL/GenBank/DDBJ whole genome shotgun (WGS) entry which is preliminary data.</text>
</comment>
<name>A0A6N7XP93_9ACTN</name>
<reference evidence="11 12" key="1">
    <citation type="submission" date="2019-08" db="EMBL/GenBank/DDBJ databases">
        <title>In-depth cultivation of the pig gut microbiome towards novel bacterial diversity and tailored functional studies.</title>
        <authorList>
            <person name="Wylensek D."/>
            <person name="Hitch T.C.A."/>
            <person name="Clavel T."/>
        </authorList>
    </citation>
    <scope>NUCLEOTIDE SEQUENCE [LARGE SCALE GENOMIC DNA]</scope>
    <source>
        <strain evidence="11 12">CA-Schmier-601-WT-1</strain>
    </source>
</reference>
<evidence type="ECO:0000256" key="4">
    <source>
        <dbReference type="ARBA" id="ARBA00022475"/>
    </source>
</evidence>
<evidence type="ECO:0000256" key="1">
    <source>
        <dbReference type="ARBA" id="ARBA00004651"/>
    </source>
</evidence>
<evidence type="ECO:0000256" key="5">
    <source>
        <dbReference type="ARBA" id="ARBA00022692"/>
    </source>
</evidence>
<evidence type="ECO:0000256" key="6">
    <source>
        <dbReference type="ARBA" id="ARBA00022989"/>
    </source>
</evidence>
<dbReference type="GO" id="GO:0032217">
    <property type="term" value="F:riboflavin transmembrane transporter activity"/>
    <property type="evidence" value="ECO:0007669"/>
    <property type="project" value="UniProtKB-UniRule"/>
</dbReference>
<feature type="transmembrane region" description="Helical" evidence="10">
    <location>
        <begin position="61"/>
        <end position="86"/>
    </location>
</feature>
<keyword evidence="6 10" id="KW-1133">Transmembrane helix</keyword>
<evidence type="ECO:0000256" key="10">
    <source>
        <dbReference type="SAM" id="Phobius"/>
    </source>
</evidence>
<comment type="subcellular location">
    <subcellularLocation>
        <location evidence="1">Cell membrane</location>
        <topology evidence="1">Multi-pass membrane protein</topology>
    </subcellularLocation>
</comment>
<dbReference type="InterPro" id="IPR025720">
    <property type="entry name" value="RibU"/>
</dbReference>
<feature type="compositionally biased region" description="Basic and acidic residues" evidence="9">
    <location>
        <begin position="1"/>
        <end position="13"/>
    </location>
</feature>
<comment type="function">
    <text evidence="8">Probably a riboflavin-binding protein that interacts with the energy-coupling factor (ECF) ABC-transporter complex.</text>
</comment>
<dbReference type="GO" id="GO:0005886">
    <property type="term" value="C:plasma membrane"/>
    <property type="evidence" value="ECO:0007669"/>
    <property type="project" value="UniProtKB-SubCell"/>
</dbReference>
<evidence type="ECO:0000256" key="7">
    <source>
        <dbReference type="ARBA" id="ARBA00023136"/>
    </source>
</evidence>
<evidence type="ECO:0000256" key="9">
    <source>
        <dbReference type="SAM" id="MobiDB-lite"/>
    </source>
</evidence>
<feature type="transmembrane region" description="Helical" evidence="10">
    <location>
        <begin position="27"/>
        <end position="49"/>
    </location>
</feature>
<keyword evidence="5 10" id="KW-0812">Transmembrane</keyword>
<feature type="transmembrane region" description="Helical" evidence="10">
    <location>
        <begin position="158"/>
        <end position="185"/>
    </location>
</feature>
<dbReference type="AlphaFoldDB" id="A0A6N7XP93"/>
<dbReference type="EMBL" id="VUNC01000001">
    <property type="protein sequence ID" value="MST71875.1"/>
    <property type="molecule type" value="Genomic_DNA"/>
</dbReference>
<organism evidence="11 12">
    <name type="scientific">Olsenella porci</name>
    <dbReference type="NCBI Taxonomy" id="2652279"/>
    <lineage>
        <taxon>Bacteria</taxon>
        <taxon>Bacillati</taxon>
        <taxon>Actinomycetota</taxon>
        <taxon>Coriobacteriia</taxon>
        <taxon>Coriobacteriales</taxon>
        <taxon>Atopobiaceae</taxon>
        <taxon>Olsenella</taxon>
    </lineage>
</organism>
<comment type="similarity">
    <text evidence="2 8">Belongs to the prokaryotic riboflavin transporter (P-RFT) (TC 2.A.87) family.</text>
</comment>
<keyword evidence="4 8" id="KW-1003">Cell membrane</keyword>
<keyword evidence="12" id="KW-1185">Reference proteome</keyword>
<dbReference type="Proteomes" id="UP000469325">
    <property type="component" value="Unassembled WGS sequence"/>
</dbReference>
<keyword evidence="7 8" id="KW-0472">Membrane</keyword>
<dbReference type="Gene3D" id="1.10.1760.20">
    <property type="match status" value="1"/>
</dbReference>
<accession>A0A6N7XP93</accession>
<keyword evidence="3 8" id="KW-0813">Transport</keyword>
<feature type="transmembrane region" description="Helical" evidence="10">
    <location>
        <begin position="125"/>
        <end position="146"/>
    </location>
</feature>
<evidence type="ECO:0000256" key="3">
    <source>
        <dbReference type="ARBA" id="ARBA00022448"/>
    </source>
</evidence>
<evidence type="ECO:0000313" key="12">
    <source>
        <dbReference type="Proteomes" id="UP000469325"/>
    </source>
</evidence>
<evidence type="ECO:0000313" key="11">
    <source>
        <dbReference type="EMBL" id="MST71875.1"/>
    </source>
</evidence>
<proteinExistence type="inferred from homology"/>